<proteinExistence type="predicted"/>
<evidence type="ECO:0000256" key="1">
    <source>
        <dbReference type="SAM" id="MobiDB-lite"/>
    </source>
</evidence>
<sequence>MRELAALRPSVREKRLADLPSEPATVVDVKTGEERKAKRKGNKVRVPEDVVARMDIAREEDERAGIAARGRNTFIVAAMRYGAERARKLAEERTGAAELPPAPPGRLPRRGSSRI</sequence>
<accession>A0ABQ6IWT1</accession>
<evidence type="ECO:0000313" key="2">
    <source>
        <dbReference type="EMBL" id="GMA42425.1"/>
    </source>
</evidence>
<dbReference type="EMBL" id="BSUO01000002">
    <property type="protein sequence ID" value="GMA42425.1"/>
    <property type="molecule type" value="Genomic_DNA"/>
</dbReference>
<evidence type="ECO:0000313" key="3">
    <source>
        <dbReference type="Proteomes" id="UP001157126"/>
    </source>
</evidence>
<gene>
    <name evidence="2" type="ORF">GCM10025883_44700</name>
</gene>
<keyword evidence="3" id="KW-1185">Reference proteome</keyword>
<organism evidence="2 3">
    <name type="scientific">Mobilicoccus caccae</name>
    <dbReference type="NCBI Taxonomy" id="1859295"/>
    <lineage>
        <taxon>Bacteria</taxon>
        <taxon>Bacillati</taxon>
        <taxon>Actinomycetota</taxon>
        <taxon>Actinomycetes</taxon>
        <taxon>Micrococcales</taxon>
        <taxon>Dermatophilaceae</taxon>
        <taxon>Mobilicoccus</taxon>
    </lineage>
</organism>
<feature type="region of interest" description="Disordered" evidence="1">
    <location>
        <begin position="87"/>
        <end position="115"/>
    </location>
</feature>
<dbReference type="Proteomes" id="UP001157126">
    <property type="component" value="Unassembled WGS sequence"/>
</dbReference>
<dbReference type="RefSeq" id="WP_284306045.1">
    <property type="nucleotide sequence ID" value="NZ_BSUO01000002.1"/>
</dbReference>
<reference evidence="3" key="1">
    <citation type="journal article" date="2019" name="Int. J. Syst. Evol. Microbiol.">
        <title>The Global Catalogue of Microorganisms (GCM) 10K type strain sequencing project: providing services to taxonomists for standard genome sequencing and annotation.</title>
        <authorList>
            <consortium name="The Broad Institute Genomics Platform"/>
            <consortium name="The Broad Institute Genome Sequencing Center for Infectious Disease"/>
            <person name="Wu L."/>
            <person name="Ma J."/>
        </authorList>
    </citation>
    <scope>NUCLEOTIDE SEQUENCE [LARGE SCALE GENOMIC DNA]</scope>
    <source>
        <strain evidence="3">NBRC 113072</strain>
    </source>
</reference>
<feature type="region of interest" description="Disordered" evidence="1">
    <location>
        <begin position="16"/>
        <end position="44"/>
    </location>
</feature>
<protein>
    <submittedName>
        <fullName evidence="2">Uncharacterized protein</fullName>
    </submittedName>
</protein>
<comment type="caution">
    <text evidence="2">The sequence shown here is derived from an EMBL/GenBank/DDBJ whole genome shotgun (WGS) entry which is preliminary data.</text>
</comment>
<name>A0ABQ6IWT1_9MICO</name>